<dbReference type="InParanoid" id="A0A0V0R6I6"/>
<gene>
    <name evidence="1" type="ORF">PPERSA_08486</name>
</gene>
<dbReference type="EMBL" id="LDAU01000040">
    <property type="protein sequence ID" value="KRX10083.1"/>
    <property type="molecule type" value="Genomic_DNA"/>
</dbReference>
<sequence>MLQNYTSQISLGVDKYIVNNQGIIKNIDNNECYFQAEDLTEPQKNHFIIYDEDFNDNFQIDLAKNKETIKETYIVLSVLGENTQGQEFVHGWTFVPLINQNVNFNQKNGYFYKF</sequence>
<dbReference type="AlphaFoldDB" id="A0A0V0R6I6"/>
<organism evidence="1 2">
    <name type="scientific">Pseudocohnilembus persalinus</name>
    <name type="common">Ciliate</name>
    <dbReference type="NCBI Taxonomy" id="266149"/>
    <lineage>
        <taxon>Eukaryota</taxon>
        <taxon>Sar</taxon>
        <taxon>Alveolata</taxon>
        <taxon>Ciliophora</taxon>
        <taxon>Intramacronucleata</taxon>
        <taxon>Oligohymenophorea</taxon>
        <taxon>Scuticociliatia</taxon>
        <taxon>Philasterida</taxon>
        <taxon>Pseudocohnilembidae</taxon>
        <taxon>Pseudocohnilembus</taxon>
    </lineage>
</organism>
<keyword evidence="2" id="KW-1185">Reference proteome</keyword>
<comment type="caution">
    <text evidence="1">The sequence shown here is derived from an EMBL/GenBank/DDBJ whole genome shotgun (WGS) entry which is preliminary data.</text>
</comment>
<name>A0A0V0R6I6_PSEPJ</name>
<dbReference type="Proteomes" id="UP000054937">
    <property type="component" value="Unassembled WGS sequence"/>
</dbReference>
<accession>A0A0V0R6I6</accession>
<evidence type="ECO:0000313" key="1">
    <source>
        <dbReference type="EMBL" id="KRX10083.1"/>
    </source>
</evidence>
<evidence type="ECO:0000313" key="2">
    <source>
        <dbReference type="Proteomes" id="UP000054937"/>
    </source>
</evidence>
<protein>
    <submittedName>
        <fullName evidence="1">Uncharacterized protein</fullName>
    </submittedName>
</protein>
<reference evidence="1 2" key="1">
    <citation type="journal article" date="2015" name="Sci. Rep.">
        <title>Genome of the facultative scuticociliatosis pathogen Pseudocohnilembus persalinus provides insight into its virulence through horizontal gene transfer.</title>
        <authorList>
            <person name="Xiong J."/>
            <person name="Wang G."/>
            <person name="Cheng J."/>
            <person name="Tian M."/>
            <person name="Pan X."/>
            <person name="Warren A."/>
            <person name="Jiang C."/>
            <person name="Yuan D."/>
            <person name="Miao W."/>
        </authorList>
    </citation>
    <scope>NUCLEOTIDE SEQUENCE [LARGE SCALE GENOMIC DNA]</scope>
    <source>
        <strain evidence="1">36N120E</strain>
    </source>
</reference>
<proteinExistence type="predicted"/>